<name>A0A5B2TKQ5_9PROT</name>
<comment type="caution">
    <text evidence="1">The sequence shown here is derived from an EMBL/GenBank/DDBJ whole genome shotgun (WGS) entry which is preliminary data.</text>
</comment>
<dbReference type="InterPro" id="IPR004304">
    <property type="entry name" value="FmdA_AmdA"/>
</dbReference>
<dbReference type="PANTHER" id="PTHR31891:SF1">
    <property type="entry name" value="FORMAMIDASE C869.04-RELATED"/>
    <property type="match status" value="1"/>
</dbReference>
<dbReference type="Gene3D" id="2.60.120.580">
    <property type="entry name" value="Acetamidase/Formamidase-like domains"/>
    <property type="match status" value="2"/>
</dbReference>
<dbReference type="AlphaFoldDB" id="A0A5B2TKQ5"/>
<sequence>MSTTHHVKATPETVRFGAFDAQFAPVLTVASGDTVVLQCVSGPPEVVPAAASGLKVPAELAVIHEAIADGRLPRLGPHLLTGPVAVAGAEAGDCLRIDIEKIELGADWGYNHFRPLIGTLPEDFPYRRLIHIPVDRAANTCRLPFGPERDGNGEAALTLPLSPFFGVMGVAPPVEWGPISTKEPRAHGGNLDNKELVEGSTLFLPVHTAGALFSAGDGHGVQGDGEVCVTALEMCLTGTFRLSLMKGGGARDPALRFPRAETPTHFISMGIHEDLDLAMKQALREMIAFIVARAHISAAEAYQFCSLAVDFHVTQTVNGEKGVHGLLRKGLLF</sequence>
<organism evidence="1 2">
    <name type="scientific">Teichococcus oryzae</name>
    <dbReference type="NCBI Taxonomy" id="1608942"/>
    <lineage>
        <taxon>Bacteria</taxon>
        <taxon>Pseudomonadati</taxon>
        <taxon>Pseudomonadota</taxon>
        <taxon>Alphaproteobacteria</taxon>
        <taxon>Acetobacterales</taxon>
        <taxon>Roseomonadaceae</taxon>
        <taxon>Roseomonas</taxon>
    </lineage>
</organism>
<dbReference type="Pfam" id="PF03069">
    <property type="entry name" value="FmdA_AmdA"/>
    <property type="match status" value="2"/>
</dbReference>
<dbReference type="OrthoDB" id="9785236at2"/>
<dbReference type="EMBL" id="VUKA01000001">
    <property type="protein sequence ID" value="KAA2214605.1"/>
    <property type="molecule type" value="Genomic_DNA"/>
</dbReference>
<dbReference type="PANTHER" id="PTHR31891">
    <property type="entry name" value="FORMAMIDASE C869.04-RELATED"/>
    <property type="match status" value="1"/>
</dbReference>
<evidence type="ECO:0000313" key="2">
    <source>
        <dbReference type="Proteomes" id="UP000322110"/>
    </source>
</evidence>
<keyword evidence="2" id="KW-1185">Reference proteome</keyword>
<reference evidence="1 2" key="1">
    <citation type="journal article" date="2015" name="Int. J. Syst. Evol. Microbiol.">
        <title>Roseomonas oryzae sp. nov., isolated from paddy rhizosphere soil.</title>
        <authorList>
            <person name="Ramaprasad E.V."/>
            <person name="Sasikala Ch."/>
            <person name="Ramana Ch.V."/>
        </authorList>
    </citation>
    <scope>NUCLEOTIDE SEQUENCE [LARGE SCALE GENOMIC DNA]</scope>
    <source>
        <strain evidence="1 2">KCTC 42542</strain>
    </source>
</reference>
<dbReference type="SUPFAM" id="SSF141130">
    <property type="entry name" value="Acetamidase/Formamidase-like"/>
    <property type="match status" value="1"/>
</dbReference>
<gene>
    <name evidence="1" type="ORF">F0Q34_02560</name>
</gene>
<evidence type="ECO:0000313" key="1">
    <source>
        <dbReference type="EMBL" id="KAA2214605.1"/>
    </source>
</evidence>
<dbReference type="RefSeq" id="WP_149810546.1">
    <property type="nucleotide sequence ID" value="NZ_VUKA01000001.1"/>
</dbReference>
<dbReference type="GO" id="GO:0016811">
    <property type="term" value="F:hydrolase activity, acting on carbon-nitrogen (but not peptide) bonds, in linear amides"/>
    <property type="evidence" value="ECO:0007669"/>
    <property type="project" value="InterPro"/>
</dbReference>
<dbReference type="Proteomes" id="UP000322110">
    <property type="component" value="Unassembled WGS sequence"/>
</dbReference>
<dbReference type="Gene3D" id="3.10.28.20">
    <property type="entry name" value="Acetamidase/Formamidase-like domains"/>
    <property type="match status" value="1"/>
</dbReference>
<proteinExistence type="predicted"/>
<accession>A0A5B2TKQ5</accession>
<protein>
    <submittedName>
        <fullName evidence="1">Acetamidase/formamidase family protein</fullName>
    </submittedName>
</protein>